<keyword evidence="5" id="KW-1185">Reference proteome</keyword>
<keyword evidence="1 2" id="KW-0430">Lectin</keyword>
<dbReference type="SMART" id="SM00276">
    <property type="entry name" value="GLECT"/>
    <property type="match status" value="2"/>
</dbReference>
<name>A0A9L0KCP8_EQUAS</name>
<dbReference type="CDD" id="cd00070">
    <property type="entry name" value="GLECT"/>
    <property type="match status" value="2"/>
</dbReference>
<dbReference type="GO" id="GO:0005737">
    <property type="term" value="C:cytoplasm"/>
    <property type="evidence" value="ECO:0007669"/>
    <property type="project" value="TreeGrafter"/>
</dbReference>
<organism evidence="4 5">
    <name type="scientific">Equus asinus</name>
    <name type="common">Donkey</name>
    <name type="synonym">Equus africanus asinus</name>
    <dbReference type="NCBI Taxonomy" id="9793"/>
    <lineage>
        <taxon>Eukaryota</taxon>
        <taxon>Metazoa</taxon>
        <taxon>Chordata</taxon>
        <taxon>Craniata</taxon>
        <taxon>Vertebrata</taxon>
        <taxon>Euteleostomi</taxon>
        <taxon>Mammalia</taxon>
        <taxon>Eutheria</taxon>
        <taxon>Laurasiatheria</taxon>
        <taxon>Perissodactyla</taxon>
        <taxon>Equidae</taxon>
        <taxon>Equus</taxon>
    </lineage>
</organism>
<evidence type="ECO:0000313" key="4">
    <source>
        <dbReference type="Ensembl" id="ENSEASP00005060217.1"/>
    </source>
</evidence>
<reference evidence="4" key="2">
    <citation type="submission" date="2025-08" db="UniProtKB">
        <authorList>
            <consortium name="Ensembl"/>
        </authorList>
    </citation>
    <scope>IDENTIFICATION</scope>
</reference>
<feature type="domain" description="Galectin" evidence="3">
    <location>
        <begin position="19"/>
        <end position="158"/>
    </location>
</feature>
<proteinExistence type="predicted"/>
<dbReference type="InterPro" id="IPR001079">
    <property type="entry name" value="Galectin_CRD"/>
</dbReference>
<dbReference type="GeneTree" id="ENSGT00940000155727"/>
<dbReference type="InterPro" id="IPR013320">
    <property type="entry name" value="ConA-like_dom_sf"/>
</dbReference>
<accession>A0A9L0KCP8</accession>
<feature type="domain" description="Galectin" evidence="3">
    <location>
        <begin position="169"/>
        <end position="299"/>
    </location>
</feature>
<dbReference type="InterPro" id="IPR044156">
    <property type="entry name" value="Galectin-like"/>
</dbReference>
<protein>
    <recommendedName>
        <fullName evidence="2">Galectin</fullName>
    </recommendedName>
</protein>
<dbReference type="PANTHER" id="PTHR11346:SF22">
    <property type="entry name" value="GALECTIN-8"/>
    <property type="match status" value="1"/>
</dbReference>
<evidence type="ECO:0000256" key="2">
    <source>
        <dbReference type="RuleBase" id="RU102079"/>
    </source>
</evidence>
<sequence>RMLSLNNLQNVISNPIIPYVGTIPEQLEPGTLIVVRGHVPNDSDRFQVDLQCGSSVKPRADVAFHFNPRFKRSNCIVCNTLKNEKWGWEEITYDMPFKKERSFEIVFMVLKDKFQVQKSGMSQFPSNRGDISKIVPRTVYTKSKGSTASHTLTCAKILRTNCWSKTLPFVARLNSSMGPGRTIVVKGEVNTNAKRFNVDLKSGKSKDIALHLNPRFNTKAFVRNSFLQESWGEEERNITSFPFSPGMYFEMIIYCDVREFKVAVNGVHSLEYKHRFKELSSIDMLEIDGDIHLLEVRSW</sequence>
<dbReference type="GO" id="GO:0030246">
    <property type="term" value="F:carbohydrate binding"/>
    <property type="evidence" value="ECO:0007669"/>
    <property type="project" value="UniProtKB-UniRule"/>
</dbReference>
<dbReference type="Pfam" id="PF00337">
    <property type="entry name" value="Gal-bind_lectin"/>
    <property type="match status" value="2"/>
</dbReference>
<evidence type="ECO:0000256" key="1">
    <source>
        <dbReference type="ARBA" id="ARBA00022734"/>
    </source>
</evidence>
<dbReference type="FunFam" id="2.60.120.200:FF:000073">
    <property type="entry name" value="Galectin"/>
    <property type="match status" value="1"/>
</dbReference>
<reference evidence="4 5" key="1">
    <citation type="journal article" date="2020" name="Nat. Commun.">
        <title>Donkey genomes provide new insights into domestication and selection for coat color.</title>
        <authorList>
            <person name="Wang"/>
            <person name="C."/>
            <person name="Li"/>
            <person name="H."/>
            <person name="Guo"/>
            <person name="Y."/>
            <person name="Huang"/>
            <person name="J."/>
            <person name="Sun"/>
            <person name="Y."/>
            <person name="Min"/>
            <person name="J."/>
            <person name="Wang"/>
            <person name="J."/>
            <person name="Fang"/>
            <person name="X."/>
            <person name="Zhao"/>
            <person name="Z."/>
            <person name="Wang"/>
            <person name="S."/>
            <person name="Zhang"/>
            <person name="Y."/>
            <person name="Liu"/>
            <person name="Q."/>
            <person name="Jiang"/>
            <person name="Q."/>
            <person name="Wang"/>
            <person name="X."/>
            <person name="Guo"/>
            <person name="Y."/>
            <person name="Yang"/>
            <person name="C."/>
            <person name="Wang"/>
            <person name="Y."/>
            <person name="Tian"/>
            <person name="F."/>
            <person name="Zhuang"/>
            <person name="G."/>
            <person name="Fan"/>
            <person name="Y."/>
            <person name="Gao"/>
            <person name="Q."/>
            <person name="Li"/>
            <person name="Y."/>
            <person name="Ju"/>
            <person name="Z."/>
            <person name="Li"/>
            <person name="J."/>
            <person name="Li"/>
            <person name="R."/>
            <person name="Hou"/>
            <person name="M."/>
            <person name="Yang"/>
            <person name="G."/>
            <person name="Liu"/>
            <person name="G."/>
            <person name="Liu"/>
            <person name="W."/>
            <person name="Guo"/>
            <person name="J."/>
            <person name="Pan"/>
            <person name="S."/>
            <person name="Fan"/>
            <person name="G."/>
            <person name="Zhang"/>
            <person name="W."/>
            <person name="Zhang"/>
            <person name="R."/>
            <person name="Yu"/>
            <person name="J."/>
            <person name="Zhang"/>
            <person name="X."/>
            <person name="Yin"/>
            <person name="Q."/>
            <person name="Ji"/>
            <person name="C."/>
            <person name="Jin"/>
            <person name="Y."/>
            <person name="Yue"/>
            <person name="G."/>
            <person name="Liu"/>
            <person name="M."/>
            <person name="Xu"/>
            <person name="J."/>
            <person name="Liu"/>
            <person name="S."/>
            <person name="Jordana"/>
            <person name="J."/>
            <person name="Noce"/>
            <person name="A."/>
            <person name="Amills"/>
            <person name="M."/>
            <person name="Wu"/>
            <person name="D.D."/>
            <person name="Li"/>
            <person name="S."/>
            <person name="Zhou"/>
            <person name="X. and Zhong"/>
            <person name="J."/>
        </authorList>
    </citation>
    <scope>NUCLEOTIDE SEQUENCE [LARGE SCALE GENOMIC DNA]</scope>
</reference>
<dbReference type="PANTHER" id="PTHR11346">
    <property type="entry name" value="GALECTIN"/>
    <property type="match status" value="1"/>
</dbReference>
<dbReference type="SMART" id="SM00908">
    <property type="entry name" value="Gal-bind_lectin"/>
    <property type="match status" value="2"/>
</dbReference>
<dbReference type="Proteomes" id="UP000694387">
    <property type="component" value="Chromosome 2"/>
</dbReference>
<evidence type="ECO:0000259" key="3">
    <source>
        <dbReference type="PROSITE" id="PS51304"/>
    </source>
</evidence>
<dbReference type="SUPFAM" id="SSF49899">
    <property type="entry name" value="Concanavalin A-like lectins/glucanases"/>
    <property type="match status" value="2"/>
</dbReference>
<dbReference type="Ensembl" id="ENSEAST00005079837.1">
    <property type="protein sequence ID" value="ENSEASP00005060217.1"/>
    <property type="gene ID" value="ENSEASG00005003376.2"/>
</dbReference>
<reference evidence="4" key="3">
    <citation type="submission" date="2025-09" db="UniProtKB">
        <authorList>
            <consortium name="Ensembl"/>
        </authorList>
    </citation>
    <scope>IDENTIFICATION</scope>
</reference>
<gene>
    <name evidence="4" type="primary">LGALS8</name>
</gene>
<dbReference type="PROSITE" id="PS51304">
    <property type="entry name" value="GALECTIN"/>
    <property type="match status" value="2"/>
</dbReference>
<evidence type="ECO:0000313" key="5">
    <source>
        <dbReference type="Proteomes" id="UP000694387"/>
    </source>
</evidence>
<dbReference type="AlphaFoldDB" id="A0A9L0KCP8"/>
<dbReference type="Gene3D" id="2.60.120.200">
    <property type="match status" value="2"/>
</dbReference>